<evidence type="ECO:0000256" key="2">
    <source>
        <dbReference type="ARBA" id="ARBA00022705"/>
    </source>
</evidence>
<evidence type="ECO:0000256" key="1">
    <source>
        <dbReference type="ARBA" id="ARBA00004123"/>
    </source>
</evidence>
<evidence type="ECO:0000313" key="8">
    <source>
        <dbReference type="EMBL" id="CAE2298029.1"/>
    </source>
</evidence>
<feature type="domain" description="OB" evidence="6">
    <location>
        <begin position="75"/>
        <end position="146"/>
    </location>
</feature>
<evidence type="ECO:0000256" key="3">
    <source>
        <dbReference type="ARBA" id="ARBA00023125"/>
    </source>
</evidence>
<evidence type="ECO:0000256" key="4">
    <source>
        <dbReference type="ARBA" id="ARBA00023242"/>
    </source>
</evidence>
<dbReference type="GO" id="GO:0005662">
    <property type="term" value="C:DNA replication factor A complex"/>
    <property type="evidence" value="ECO:0007669"/>
    <property type="project" value="TreeGrafter"/>
</dbReference>
<dbReference type="PIRSF" id="PIRSF036949">
    <property type="entry name" value="RPA32"/>
    <property type="match status" value="1"/>
</dbReference>
<evidence type="ECO:0000259" key="6">
    <source>
        <dbReference type="Pfam" id="PF01336"/>
    </source>
</evidence>
<feature type="region of interest" description="Disordered" evidence="5">
    <location>
        <begin position="19"/>
        <end position="40"/>
    </location>
</feature>
<dbReference type="GO" id="GO:0000724">
    <property type="term" value="P:double-strand break repair via homologous recombination"/>
    <property type="evidence" value="ECO:0007669"/>
    <property type="project" value="TreeGrafter"/>
</dbReference>
<evidence type="ECO:0008006" key="9">
    <source>
        <dbReference type="Google" id="ProtNLM"/>
    </source>
</evidence>
<dbReference type="GO" id="GO:0003697">
    <property type="term" value="F:single-stranded DNA binding"/>
    <property type="evidence" value="ECO:0007669"/>
    <property type="project" value="TreeGrafter"/>
</dbReference>
<dbReference type="SUPFAM" id="SSF50249">
    <property type="entry name" value="Nucleic acid-binding proteins"/>
    <property type="match status" value="1"/>
</dbReference>
<dbReference type="GO" id="GO:0000781">
    <property type="term" value="C:chromosome, telomeric region"/>
    <property type="evidence" value="ECO:0007669"/>
    <property type="project" value="TreeGrafter"/>
</dbReference>
<dbReference type="InterPro" id="IPR014892">
    <property type="entry name" value="RPA_C"/>
</dbReference>
<comment type="subcellular location">
    <subcellularLocation>
        <location evidence="1">Nucleus</location>
    </subcellularLocation>
</comment>
<dbReference type="InterPro" id="IPR012340">
    <property type="entry name" value="NA-bd_OB-fold"/>
</dbReference>
<organism evidence="8">
    <name type="scientific">Paramoeba aestuarina</name>
    <dbReference type="NCBI Taxonomy" id="180227"/>
    <lineage>
        <taxon>Eukaryota</taxon>
        <taxon>Amoebozoa</taxon>
        <taxon>Discosea</taxon>
        <taxon>Flabellinia</taxon>
        <taxon>Dactylopodida</taxon>
        <taxon>Paramoebidae</taxon>
        <taxon>Paramoeba</taxon>
    </lineage>
</organism>
<dbReference type="AlphaFoldDB" id="A0A7S4NN61"/>
<dbReference type="Gene3D" id="2.40.50.140">
    <property type="entry name" value="Nucleic acid-binding proteins"/>
    <property type="match status" value="1"/>
</dbReference>
<reference evidence="8" key="1">
    <citation type="submission" date="2021-01" db="EMBL/GenBank/DDBJ databases">
        <authorList>
            <person name="Corre E."/>
            <person name="Pelletier E."/>
            <person name="Niang G."/>
            <person name="Scheremetjew M."/>
            <person name="Finn R."/>
            <person name="Kale V."/>
            <person name="Holt S."/>
            <person name="Cochrane G."/>
            <person name="Meng A."/>
            <person name="Brown T."/>
            <person name="Cohen L."/>
        </authorList>
    </citation>
    <scope>NUCLEOTIDE SEQUENCE</scope>
    <source>
        <strain evidence="8">SoJaBio B1-5/56/2</strain>
    </source>
</reference>
<name>A0A7S4NN61_9EUKA</name>
<dbReference type="GO" id="GO:0035861">
    <property type="term" value="C:site of double-strand break"/>
    <property type="evidence" value="ECO:0007669"/>
    <property type="project" value="TreeGrafter"/>
</dbReference>
<dbReference type="CDD" id="cd04478">
    <property type="entry name" value="RPA2_DBD_D"/>
    <property type="match status" value="1"/>
</dbReference>
<dbReference type="GO" id="GO:0006260">
    <property type="term" value="P:DNA replication"/>
    <property type="evidence" value="ECO:0007669"/>
    <property type="project" value="UniProtKB-KW"/>
</dbReference>
<accession>A0A7S4NN61</accession>
<dbReference type="InterPro" id="IPR040260">
    <property type="entry name" value="RFA2-like"/>
</dbReference>
<dbReference type="Pfam" id="PF01336">
    <property type="entry name" value="tRNA_anti-codon"/>
    <property type="match status" value="1"/>
</dbReference>
<keyword evidence="4" id="KW-0539">Nucleus</keyword>
<sequence length="273" mass="29463">MASGYAGYQSPTSFGGASPMGAGYMSQEQSPSNSGAEQPRSMHILTPCSIRQLYNAKQSSADDVFHLDGVPLNQVTIVGQVMYMTKTDSNISVEINDGSGSINARLWEPEEPQEENWREGSYVRLVGRLKCFSEQRSLLVSKVRLIDDMNEITYHLAEVIKVHLFNTQGPPGSSEYQYDTQTAYSTSAYSGGYSAAASSSSTAGGGEDLNAMVLKVIAAHNHEPMGVSKETILEEMAKKGYPMSYETLSNAISALETDGSVYGGALDDTYKAV</sequence>
<dbReference type="GO" id="GO:0006289">
    <property type="term" value="P:nucleotide-excision repair"/>
    <property type="evidence" value="ECO:0007669"/>
    <property type="project" value="TreeGrafter"/>
</dbReference>
<feature type="domain" description="Replication protein A C-terminal" evidence="7">
    <location>
        <begin position="163"/>
        <end position="263"/>
    </location>
</feature>
<protein>
    <recommendedName>
        <fullName evidence="9">Replication protein A C-terminal domain-containing protein</fullName>
    </recommendedName>
</protein>
<dbReference type="PANTHER" id="PTHR13989:SF16">
    <property type="entry name" value="REPLICATION PROTEIN A2"/>
    <property type="match status" value="1"/>
</dbReference>
<evidence type="ECO:0000259" key="7">
    <source>
        <dbReference type="Pfam" id="PF08784"/>
    </source>
</evidence>
<gene>
    <name evidence="8" type="ORF">NAES01612_LOCUS7983</name>
</gene>
<dbReference type="InterPro" id="IPR004365">
    <property type="entry name" value="NA-bd_OB_tRNA"/>
</dbReference>
<feature type="compositionally biased region" description="Polar residues" evidence="5">
    <location>
        <begin position="26"/>
        <end position="36"/>
    </location>
</feature>
<dbReference type="Pfam" id="PF08784">
    <property type="entry name" value="RPA_C"/>
    <property type="match status" value="1"/>
</dbReference>
<keyword evidence="3" id="KW-0238">DNA-binding</keyword>
<dbReference type="EMBL" id="HBKR01012007">
    <property type="protein sequence ID" value="CAE2298029.1"/>
    <property type="molecule type" value="Transcribed_RNA"/>
</dbReference>
<dbReference type="InterPro" id="IPR014646">
    <property type="entry name" value="Rfa2/RPA32"/>
</dbReference>
<evidence type="ECO:0000256" key="5">
    <source>
        <dbReference type="SAM" id="MobiDB-lite"/>
    </source>
</evidence>
<dbReference type="PANTHER" id="PTHR13989">
    <property type="entry name" value="REPLICATION PROTEIN A-RELATED"/>
    <property type="match status" value="1"/>
</dbReference>
<proteinExistence type="predicted"/>
<keyword evidence="2" id="KW-0235">DNA replication</keyword>